<reference evidence="2 3" key="1">
    <citation type="submission" date="2018-08" db="EMBL/GenBank/DDBJ databases">
        <title>A genome reference for cultivated species of the human gut microbiota.</title>
        <authorList>
            <person name="Zou Y."/>
            <person name="Xue W."/>
            <person name="Luo G."/>
        </authorList>
    </citation>
    <scope>NUCLEOTIDE SEQUENCE [LARGE SCALE GENOMIC DNA]</scope>
    <source>
        <strain evidence="2 3">AM40-30BH</strain>
    </source>
</reference>
<name>A0A413VSF6_9BACE</name>
<dbReference type="RefSeq" id="WP_122201263.1">
    <property type="nucleotide sequence ID" value="NZ_CABJFV010000004.1"/>
</dbReference>
<evidence type="ECO:0008006" key="4">
    <source>
        <dbReference type="Google" id="ProtNLM"/>
    </source>
</evidence>
<dbReference type="AlphaFoldDB" id="A0A413VSF6"/>
<feature type="chain" id="PRO_5019564705" description="Porin" evidence="1">
    <location>
        <begin position="26"/>
        <end position="410"/>
    </location>
</feature>
<accession>A0A413VSF6</accession>
<proteinExistence type="predicted"/>
<evidence type="ECO:0000313" key="3">
    <source>
        <dbReference type="Proteomes" id="UP000284379"/>
    </source>
</evidence>
<evidence type="ECO:0000256" key="1">
    <source>
        <dbReference type="SAM" id="SignalP"/>
    </source>
</evidence>
<comment type="caution">
    <text evidence="2">The sequence shown here is derived from an EMBL/GenBank/DDBJ whole genome shotgun (WGS) entry which is preliminary data.</text>
</comment>
<keyword evidence="1" id="KW-0732">Signal</keyword>
<sequence>MKYGRYIGWTSCLVMLLIATTTVRAQVEEKVCKTDYNINPERVGELSVELDNISFFKDNEYAGTVMKGYSLPGMWLEPKVVYYPLKNMKLELGAHALIYSGAYKFPNYAYHDIATWKGNQYQRGTHILPYFRAQLALSHVNLILGDIYGGSNHGLIAPLYSPELNLTADPEMGLQFLYDSRHLHLDAWVNWLSYIFEEDTHQEAFIVGLSSLIKYNDPKARFHYYTPVQMTIQHRGGEQDTIYTNSVQTLMNGSVGAGVTWNVNRPVLKRVNVEVDAVAYYQQAGHLWPFDKGVGLYAAAYTDLKDIRVKGGYFMSKDFISLLGIPYFGSVSTKEEGAFYNDPQTLFLSVEYSRSFGKHYALGAKADIYQYLPGTMTKADGEVIKPGSATSFSFGVYLRVNPSFLIKKFK</sequence>
<evidence type="ECO:0000313" key="2">
    <source>
        <dbReference type="EMBL" id="RHB36547.1"/>
    </source>
</evidence>
<feature type="signal peptide" evidence="1">
    <location>
        <begin position="1"/>
        <end position="25"/>
    </location>
</feature>
<protein>
    <recommendedName>
        <fullName evidence="4">Porin</fullName>
    </recommendedName>
</protein>
<dbReference type="Proteomes" id="UP000284379">
    <property type="component" value="Unassembled WGS sequence"/>
</dbReference>
<organism evidence="2 3">
    <name type="scientific">Bacteroides nordii</name>
    <dbReference type="NCBI Taxonomy" id="291645"/>
    <lineage>
        <taxon>Bacteria</taxon>
        <taxon>Pseudomonadati</taxon>
        <taxon>Bacteroidota</taxon>
        <taxon>Bacteroidia</taxon>
        <taxon>Bacteroidales</taxon>
        <taxon>Bacteroidaceae</taxon>
        <taxon>Bacteroides</taxon>
    </lineage>
</organism>
<dbReference type="EMBL" id="QSGO01000004">
    <property type="protein sequence ID" value="RHB36547.1"/>
    <property type="molecule type" value="Genomic_DNA"/>
</dbReference>
<gene>
    <name evidence="2" type="ORF">DW888_06645</name>
</gene>